<gene>
    <name evidence="2" type="ORF">RVIR1_10570</name>
</gene>
<organism evidence="2 3">
    <name type="scientific">Candidatus Rickettsiella viridis</name>
    <dbReference type="NCBI Taxonomy" id="676208"/>
    <lineage>
        <taxon>Bacteria</taxon>
        <taxon>Pseudomonadati</taxon>
        <taxon>Pseudomonadota</taxon>
        <taxon>Gammaproteobacteria</taxon>
        <taxon>Legionellales</taxon>
        <taxon>Coxiellaceae</taxon>
        <taxon>Rickettsiella</taxon>
    </lineage>
</organism>
<feature type="region of interest" description="Disordered" evidence="1">
    <location>
        <begin position="147"/>
        <end position="167"/>
    </location>
</feature>
<evidence type="ECO:0000313" key="2">
    <source>
        <dbReference type="EMBL" id="BBB15526.1"/>
    </source>
</evidence>
<dbReference type="SUPFAM" id="SSF48403">
    <property type="entry name" value="Ankyrin repeat"/>
    <property type="match status" value="1"/>
</dbReference>
<evidence type="ECO:0000256" key="1">
    <source>
        <dbReference type="SAM" id="MobiDB-lite"/>
    </source>
</evidence>
<dbReference type="EMBL" id="AP018005">
    <property type="protein sequence ID" value="BBB15526.1"/>
    <property type="molecule type" value="Genomic_DNA"/>
</dbReference>
<dbReference type="Proteomes" id="UP000282483">
    <property type="component" value="Chromosome"/>
</dbReference>
<proteinExistence type="predicted"/>
<keyword evidence="3" id="KW-1185">Reference proteome</keyword>
<dbReference type="Gene3D" id="1.25.40.20">
    <property type="entry name" value="Ankyrin repeat-containing domain"/>
    <property type="match status" value="1"/>
</dbReference>
<accession>A0A2Z5UV58</accession>
<protein>
    <submittedName>
        <fullName evidence="2">Putative ankyrin repeat protein RF_0381</fullName>
    </submittedName>
</protein>
<reference evidence="2 3" key="1">
    <citation type="submission" date="2017-03" db="EMBL/GenBank/DDBJ databases">
        <title>The genome sequence of Candidatus Rickettsiella viridis.</title>
        <authorList>
            <person name="Nikoh N."/>
            <person name="Tsuchida T."/>
            <person name="Yamaguchi K."/>
            <person name="Maeda T."/>
            <person name="Shigenobu S."/>
            <person name="Fukatsu T."/>
        </authorList>
    </citation>
    <scope>NUCLEOTIDE SEQUENCE [LARGE SCALE GENOMIC DNA]</scope>
    <source>
        <strain evidence="2 3">Ap-RA04</strain>
    </source>
</reference>
<sequence>MKVEDIKTANFAKDNIPVIHLLLSNGAKVNARNNVGETPLDSALKFNWDNPNKKNALFEIKDVLGPRMLLQDPYTEKPKFLLEALGKEASERWDKQSKQLKYLIEKKSLGTEKQTLKSLNKFYCEKDSLGGQVLNDILKFKLSIEKNDHSQSESLSSTKSVPSLVSR</sequence>
<dbReference type="InterPro" id="IPR002110">
    <property type="entry name" value="Ankyrin_rpt"/>
</dbReference>
<name>A0A2Z5UV58_9COXI</name>
<dbReference type="Pfam" id="PF13637">
    <property type="entry name" value="Ank_4"/>
    <property type="match status" value="1"/>
</dbReference>
<dbReference type="KEGG" id="rvi:RVIR1_10570"/>
<dbReference type="InterPro" id="IPR036770">
    <property type="entry name" value="Ankyrin_rpt-contain_sf"/>
</dbReference>
<evidence type="ECO:0000313" key="3">
    <source>
        <dbReference type="Proteomes" id="UP000282483"/>
    </source>
</evidence>
<feature type="compositionally biased region" description="Polar residues" evidence="1">
    <location>
        <begin position="152"/>
        <end position="167"/>
    </location>
</feature>
<dbReference type="AlphaFoldDB" id="A0A2Z5UV58"/>